<dbReference type="PANTHER" id="PTHR33495">
    <property type="entry name" value="ANTI-SIGMA FACTOR ANTAGONIST TM_1081-RELATED-RELATED"/>
    <property type="match status" value="1"/>
</dbReference>
<dbReference type="InterPro" id="IPR036513">
    <property type="entry name" value="STAS_dom_sf"/>
</dbReference>
<dbReference type="CDD" id="cd07043">
    <property type="entry name" value="STAS_anti-anti-sigma_factors"/>
    <property type="match status" value="1"/>
</dbReference>
<dbReference type="InterPro" id="IPR003658">
    <property type="entry name" value="Anti-sigma_ant"/>
</dbReference>
<accession>A0A6M1U6S3</accession>
<dbReference type="GO" id="GO:0043856">
    <property type="term" value="F:anti-sigma factor antagonist activity"/>
    <property type="evidence" value="ECO:0007669"/>
    <property type="project" value="InterPro"/>
</dbReference>
<evidence type="ECO:0000313" key="4">
    <source>
        <dbReference type="EMBL" id="NGQ89481.1"/>
    </source>
</evidence>
<dbReference type="RefSeq" id="WP_165046576.1">
    <property type="nucleotide sequence ID" value="NZ_JAALFE010000001.1"/>
</dbReference>
<dbReference type="PROSITE" id="PS50801">
    <property type="entry name" value="STAS"/>
    <property type="match status" value="1"/>
</dbReference>
<protein>
    <recommendedName>
        <fullName evidence="2">Anti-sigma factor antagonist</fullName>
    </recommendedName>
</protein>
<sequence>MELSISRHGAVTVVRPAEARLDAMAAVMFKDRMKSTIEGAGARVVLDLSAVGFLDSSGLGAVVAVQRFLRAGQALELAGLTSAVERVFRLTRMDRMFTIHGGLDDALRAEA</sequence>
<name>A0A6M1U6S3_9RHOB</name>
<comment type="similarity">
    <text evidence="1 2">Belongs to the anti-sigma-factor antagonist family.</text>
</comment>
<dbReference type="PANTHER" id="PTHR33495:SF2">
    <property type="entry name" value="ANTI-SIGMA FACTOR ANTAGONIST TM_1081-RELATED"/>
    <property type="match status" value="1"/>
</dbReference>
<dbReference type="EMBL" id="JAALFE010000001">
    <property type="protein sequence ID" value="NGQ89481.1"/>
    <property type="molecule type" value="Genomic_DNA"/>
</dbReference>
<gene>
    <name evidence="4" type="ORF">G5V65_01130</name>
</gene>
<dbReference type="Pfam" id="PF01740">
    <property type="entry name" value="STAS"/>
    <property type="match status" value="1"/>
</dbReference>
<evidence type="ECO:0000313" key="5">
    <source>
        <dbReference type="Proteomes" id="UP000474758"/>
    </source>
</evidence>
<dbReference type="Proteomes" id="UP000474758">
    <property type="component" value="Unassembled WGS sequence"/>
</dbReference>
<reference evidence="4 5" key="1">
    <citation type="submission" date="2020-02" db="EMBL/GenBank/DDBJ databases">
        <title>Rhodobacter translucens sp. nov., a novel bacterium isolated from activated sludge.</title>
        <authorList>
            <person name="Liu J."/>
        </authorList>
    </citation>
    <scope>NUCLEOTIDE SEQUENCE [LARGE SCALE GENOMIC DNA]</scope>
    <source>
        <strain evidence="4 5">HX-7-19</strain>
    </source>
</reference>
<dbReference type="SUPFAM" id="SSF52091">
    <property type="entry name" value="SpoIIaa-like"/>
    <property type="match status" value="1"/>
</dbReference>
<dbReference type="NCBIfam" id="TIGR00377">
    <property type="entry name" value="ant_ant_sig"/>
    <property type="match status" value="1"/>
</dbReference>
<dbReference type="Gene3D" id="3.30.750.24">
    <property type="entry name" value="STAS domain"/>
    <property type="match status" value="1"/>
</dbReference>
<organism evidence="4 5">
    <name type="scientific">Paragemmobacter kunshanensis</name>
    <dbReference type="NCBI Taxonomy" id="2583234"/>
    <lineage>
        <taxon>Bacteria</taxon>
        <taxon>Pseudomonadati</taxon>
        <taxon>Pseudomonadota</taxon>
        <taxon>Alphaproteobacteria</taxon>
        <taxon>Rhodobacterales</taxon>
        <taxon>Paracoccaceae</taxon>
        <taxon>Paragemmobacter</taxon>
    </lineage>
</organism>
<keyword evidence="5" id="KW-1185">Reference proteome</keyword>
<evidence type="ECO:0000259" key="3">
    <source>
        <dbReference type="PROSITE" id="PS50801"/>
    </source>
</evidence>
<evidence type="ECO:0000256" key="2">
    <source>
        <dbReference type="RuleBase" id="RU003749"/>
    </source>
</evidence>
<evidence type="ECO:0000256" key="1">
    <source>
        <dbReference type="ARBA" id="ARBA00009013"/>
    </source>
</evidence>
<dbReference type="InterPro" id="IPR002645">
    <property type="entry name" value="STAS_dom"/>
</dbReference>
<dbReference type="AlphaFoldDB" id="A0A6M1U6S3"/>
<feature type="domain" description="STAS" evidence="3">
    <location>
        <begin position="18"/>
        <end position="110"/>
    </location>
</feature>
<comment type="caution">
    <text evidence="4">The sequence shown here is derived from an EMBL/GenBank/DDBJ whole genome shotgun (WGS) entry which is preliminary data.</text>
</comment>
<proteinExistence type="inferred from homology"/>